<protein>
    <recommendedName>
        <fullName evidence="4">Carbohydrate-binding domain-containing protein</fullName>
    </recommendedName>
</protein>
<dbReference type="Pfam" id="PF14262">
    <property type="entry name" value="Cthe_2159"/>
    <property type="match status" value="1"/>
</dbReference>
<feature type="region of interest" description="Disordered" evidence="1">
    <location>
        <begin position="465"/>
        <end position="523"/>
    </location>
</feature>
<dbReference type="EMBL" id="PRLC01000003">
    <property type="protein sequence ID" value="RAW62861.1"/>
    <property type="molecule type" value="Genomic_DNA"/>
</dbReference>
<comment type="caution">
    <text evidence="2">The sequence shown here is derived from an EMBL/GenBank/DDBJ whole genome shotgun (WGS) entry which is preliminary data.</text>
</comment>
<evidence type="ECO:0000313" key="2">
    <source>
        <dbReference type="EMBL" id="RAW62861.1"/>
    </source>
</evidence>
<gene>
    <name evidence="2" type="ORF">C4N23_03095</name>
</gene>
<organism evidence="2 3">
    <name type="scientific">Faecalibacterium hattorii</name>
    <dbReference type="NCBI Taxonomy" id="2935520"/>
    <lineage>
        <taxon>Bacteria</taxon>
        <taxon>Bacillati</taxon>
        <taxon>Bacillota</taxon>
        <taxon>Clostridia</taxon>
        <taxon>Eubacteriales</taxon>
        <taxon>Oscillospiraceae</taxon>
        <taxon>Faecalibacterium</taxon>
    </lineage>
</organism>
<evidence type="ECO:0008006" key="4">
    <source>
        <dbReference type="Google" id="ProtNLM"/>
    </source>
</evidence>
<reference evidence="2 3" key="1">
    <citation type="submission" date="2018-02" db="EMBL/GenBank/DDBJ databases">
        <title>Complete genome sequencing of Faecalibacterium prausnitzii strains isolated from the human gut.</title>
        <authorList>
            <person name="Fitzgerald B.C."/>
            <person name="Shkoporov A.N."/>
            <person name="Ross P.R."/>
            <person name="Hill C."/>
        </authorList>
    </citation>
    <scope>NUCLEOTIDE SEQUENCE [LARGE SCALE GENOMIC DNA]</scope>
    <source>
        <strain evidence="2 3">APC922/41-1</strain>
    </source>
</reference>
<proteinExistence type="predicted"/>
<accession>A0A329UJ72</accession>
<dbReference type="InterPro" id="IPR025584">
    <property type="entry name" value="Cthe_2159"/>
</dbReference>
<evidence type="ECO:0000313" key="3">
    <source>
        <dbReference type="Proteomes" id="UP000250429"/>
    </source>
</evidence>
<name>A0A329UJ72_9FIRM</name>
<evidence type="ECO:0000256" key="1">
    <source>
        <dbReference type="SAM" id="MobiDB-lite"/>
    </source>
</evidence>
<keyword evidence="3" id="KW-1185">Reference proteome</keyword>
<dbReference type="InterPro" id="IPR006311">
    <property type="entry name" value="TAT_signal"/>
</dbReference>
<feature type="compositionally biased region" description="Gly residues" evidence="1">
    <location>
        <begin position="473"/>
        <end position="485"/>
    </location>
</feature>
<dbReference type="AlphaFoldDB" id="A0A329UJ72"/>
<dbReference type="PROSITE" id="PS51318">
    <property type="entry name" value="TAT"/>
    <property type="match status" value="1"/>
</dbReference>
<dbReference type="Proteomes" id="UP000250429">
    <property type="component" value="Unassembled WGS sequence"/>
</dbReference>
<feature type="compositionally biased region" description="Polar residues" evidence="1">
    <location>
        <begin position="500"/>
        <end position="512"/>
    </location>
</feature>
<sequence length="523" mass="52280">MSTLKSRCIFEGGLVMKTCLTESTKISRRSFLQALGALTLSGSLAACGGTGKAKSDCLAAGSLAYTPDEVVTVEFSDGGITVSPEDAAGLAVEGTALSVSGAGVYALSGRCADGSVKVEAQTEDVVLLLDGLTLTSADTAPILCGESTGVIIAVVDGTENTLTDSEANDPDNAADNENAEKAVVKCKDGSQVVLCGGGALTVNARGKNGIKSGTAVDDRDASLTIRELTLNIEALVNDAINAEQRLKVESGKLTIAAGEDAIHCDMELNIGAEGTTGPAITVSTCCEGLEGAVLNIYSGNMDITSTDDCLNAANSDLGDYAFEINISGGTIKAYSSEGDGFDSNGTLTITGGDISVWTANADDNQPLDADGRITISGGTVLAAGGSAGMGFSISASQPYVIFGGGRDSSLSLAGGAAFSIADESGKSVLDSTALCDAAFLFYSSPALTAEGRYSVQSTVTATAKTGEADTQFGGNGGPGGSGGQRPDGMTPPDGAPSDGQMPQGQPPQSDGTTPPELPAASSN</sequence>